<evidence type="ECO:0000313" key="1">
    <source>
        <dbReference type="EMBL" id="KAK6169384.1"/>
    </source>
</evidence>
<proteinExistence type="predicted"/>
<organism evidence="1 2">
    <name type="scientific">Patella caerulea</name>
    <name type="common">Rayed Mediterranean limpet</name>
    <dbReference type="NCBI Taxonomy" id="87958"/>
    <lineage>
        <taxon>Eukaryota</taxon>
        <taxon>Metazoa</taxon>
        <taxon>Spiralia</taxon>
        <taxon>Lophotrochozoa</taxon>
        <taxon>Mollusca</taxon>
        <taxon>Gastropoda</taxon>
        <taxon>Patellogastropoda</taxon>
        <taxon>Patelloidea</taxon>
        <taxon>Patellidae</taxon>
        <taxon>Patella</taxon>
    </lineage>
</organism>
<evidence type="ECO:0000313" key="2">
    <source>
        <dbReference type="Proteomes" id="UP001347796"/>
    </source>
</evidence>
<name>A0AAN8J0B4_PATCE</name>
<gene>
    <name evidence="1" type="ORF">SNE40_020450</name>
</gene>
<reference evidence="1 2" key="1">
    <citation type="submission" date="2024-01" db="EMBL/GenBank/DDBJ databases">
        <title>The genome of the rayed Mediterranean limpet Patella caerulea (Linnaeus, 1758).</title>
        <authorList>
            <person name="Anh-Thu Weber A."/>
            <person name="Halstead-Nussloch G."/>
        </authorList>
    </citation>
    <scope>NUCLEOTIDE SEQUENCE [LARGE SCALE GENOMIC DNA]</scope>
    <source>
        <strain evidence="1">AATW-2023a</strain>
        <tissue evidence="1">Whole specimen</tissue>
    </source>
</reference>
<dbReference type="Gene3D" id="3.10.10.10">
    <property type="entry name" value="HIV Type 1 Reverse Transcriptase, subunit A, domain 1"/>
    <property type="match status" value="1"/>
</dbReference>
<accession>A0AAN8J0B4</accession>
<dbReference type="EMBL" id="JAZGQO010000015">
    <property type="protein sequence ID" value="KAK6169384.1"/>
    <property type="molecule type" value="Genomic_DNA"/>
</dbReference>
<dbReference type="SUPFAM" id="SSF56672">
    <property type="entry name" value="DNA/RNA polymerases"/>
    <property type="match status" value="1"/>
</dbReference>
<sequence length="135" mass="15409">MDFASSALTSDQLHSSKNYLLGWSSIFSQSDNDIGSISLVKHEINLTDNVPFKQPHRRIPPGMYEEVNDHLQDLMEAGIIRKSHSPYASPIVLARKKDSSLRMCVDYRMLNKKTIRDAYATNRGDVRQLGRFQIL</sequence>
<dbReference type="Proteomes" id="UP001347796">
    <property type="component" value="Unassembled WGS sequence"/>
</dbReference>
<dbReference type="PANTHER" id="PTHR24559:SF435">
    <property type="entry name" value="RIBONUCLEASE H"/>
    <property type="match status" value="1"/>
</dbReference>
<dbReference type="InterPro" id="IPR053134">
    <property type="entry name" value="RNA-dir_DNA_polymerase"/>
</dbReference>
<comment type="caution">
    <text evidence="1">The sequence shown here is derived from an EMBL/GenBank/DDBJ whole genome shotgun (WGS) entry which is preliminary data.</text>
</comment>
<dbReference type="AlphaFoldDB" id="A0AAN8J0B4"/>
<protein>
    <submittedName>
        <fullName evidence="1">Uncharacterized protein</fullName>
    </submittedName>
</protein>
<keyword evidence="2" id="KW-1185">Reference proteome</keyword>
<dbReference type="PANTHER" id="PTHR24559">
    <property type="entry name" value="TRANSPOSON TY3-I GAG-POL POLYPROTEIN"/>
    <property type="match status" value="1"/>
</dbReference>
<dbReference type="InterPro" id="IPR043502">
    <property type="entry name" value="DNA/RNA_pol_sf"/>
</dbReference>